<accession>A0A497YJV6</accession>
<dbReference type="SUPFAM" id="SSF53335">
    <property type="entry name" value="S-adenosyl-L-methionine-dependent methyltransferases"/>
    <property type="match status" value="1"/>
</dbReference>
<dbReference type="Pfam" id="PF13649">
    <property type="entry name" value="Methyltransf_25"/>
    <property type="match status" value="1"/>
</dbReference>
<keyword evidence="1" id="KW-0808">Transferase</keyword>
<keyword evidence="5" id="KW-1185">Reference proteome</keyword>
<dbReference type="PROSITE" id="PS00892">
    <property type="entry name" value="HIT_1"/>
    <property type="match status" value="1"/>
</dbReference>
<dbReference type="SUPFAM" id="SSF54197">
    <property type="entry name" value="HIT-like"/>
    <property type="match status" value="1"/>
</dbReference>
<dbReference type="GO" id="GO:0016740">
    <property type="term" value="F:transferase activity"/>
    <property type="evidence" value="ECO:0007669"/>
    <property type="project" value="UniProtKB-KW"/>
</dbReference>
<dbReference type="Proteomes" id="UP000280791">
    <property type="component" value="Unassembled WGS sequence"/>
</dbReference>
<dbReference type="PANTHER" id="PTHR43861">
    <property type="entry name" value="TRANS-ACONITATE 2-METHYLTRANSFERASE-RELATED"/>
    <property type="match status" value="1"/>
</dbReference>
<comment type="caution">
    <text evidence="4">The sequence shown here is derived from an EMBL/GenBank/DDBJ whole genome shotgun (WGS) entry which is preliminary data.</text>
</comment>
<dbReference type="InterPro" id="IPR041698">
    <property type="entry name" value="Methyltransf_25"/>
</dbReference>
<evidence type="ECO:0000313" key="4">
    <source>
        <dbReference type="EMBL" id="RLJ91387.1"/>
    </source>
</evidence>
<sequence>MLGKQGFNEWAAEYDNTVRESERQGTYPFAGYSDVLTEIFEAVDEKQQASILDIGFGTGALASALYNKGHRIFGIDFSSEMIERARKKMPEAQLVEWDMADGLPPAFDGLFFDCIVSTYALHHLEDADKWKLLKQLLKRLAPGGTLLIGDIAFRTTEDRQACRNEYENVWDGDEAYVVFDELETALSNIAKCEFKAHSHCGAVIQLRPECPFCHPVYDLEQRIVFETANCWFLQHGKAQGVLEGSGVIVPKQHRSSPFELTPHEWQETQELLGLVKPFLEKIAPDGYTLGWNVGEASNQSIGHSHLHVIPRFNDEPYAGKGLRHWLKKPENRRPGQGREER</sequence>
<dbReference type="InterPro" id="IPR011146">
    <property type="entry name" value="HIT-like"/>
</dbReference>
<evidence type="ECO:0000259" key="3">
    <source>
        <dbReference type="PROSITE" id="PS51084"/>
    </source>
</evidence>
<protein>
    <submittedName>
        <fullName evidence="4">HIT domain-containing protein</fullName>
    </submittedName>
</protein>
<evidence type="ECO:0000256" key="1">
    <source>
        <dbReference type="ARBA" id="ARBA00022679"/>
    </source>
</evidence>
<name>A0A497YJV6_9BACL</name>
<dbReference type="AlphaFoldDB" id="A0A497YJV6"/>
<dbReference type="InterPro" id="IPR019808">
    <property type="entry name" value="Histidine_triad_CS"/>
</dbReference>
<dbReference type="InterPro" id="IPR029063">
    <property type="entry name" value="SAM-dependent_MTases_sf"/>
</dbReference>
<proteinExistence type="predicted"/>
<organism evidence="4 5">
    <name type="scientific">Planococcus citreus</name>
    <dbReference type="NCBI Taxonomy" id="1373"/>
    <lineage>
        <taxon>Bacteria</taxon>
        <taxon>Bacillati</taxon>
        <taxon>Bacillota</taxon>
        <taxon>Bacilli</taxon>
        <taxon>Bacillales</taxon>
        <taxon>Caryophanaceae</taxon>
        <taxon>Planococcus</taxon>
    </lineage>
</organism>
<reference evidence="4 5" key="1">
    <citation type="submission" date="2018-10" db="EMBL/GenBank/DDBJ databases">
        <title>Genomic Encyclopedia of Type Strains, Phase IV (KMG-IV): sequencing the most valuable type-strain genomes for metagenomic binning, comparative biology and taxonomic classification.</title>
        <authorList>
            <person name="Goeker M."/>
        </authorList>
    </citation>
    <scope>NUCLEOTIDE SEQUENCE [LARGE SCALE GENOMIC DNA]</scope>
    <source>
        <strain evidence="4 5">DSM 20549</strain>
    </source>
</reference>
<evidence type="ECO:0000256" key="2">
    <source>
        <dbReference type="PROSITE-ProRule" id="PRU00464"/>
    </source>
</evidence>
<dbReference type="Gene3D" id="3.30.428.10">
    <property type="entry name" value="HIT-like"/>
    <property type="match status" value="1"/>
</dbReference>
<gene>
    <name evidence="4" type="ORF">DFR62_1551</name>
</gene>
<dbReference type="Pfam" id="PF01230">
    <property type="entry name" value="HIT"/>
    <property type="match status" value="1"/>
</dbReference>
<dbReference type="PROSITE" id="PS51084">
    <property type="entry name" value="HIT_2"/>
    <property type="match status" value="1"/>
</dbReference>
<dbReference type="InterPro" id="IPR036265">
    <property type="entry name" value="HIT-like_sf"/>
</dbReference>
<dbReference type="Gene3D" id="3.40.50.150">
    <property type="entry name" value="Vaccinia Virus protein VP39"/>
    <property type="match status" value="1"/>
</dbReference>
<feature type="domain" description="HIT" evidence="3">
    <location>
        <begin position="244"/>
        <end position="318"/>
    </location>
</feature>
<dbReference type="CDD" id="cd02440">
    <property type="entry name" value="AdoMet_MTases"/>
    <property type="match status" value="1"/>
</dbReference>
<feature type="short sequence motif" description="Histidine triad motif" evidence="2">
    <location>
        <begin position="303"/>
        <end position="307"/>
    </location>
</feature>
<evidence type="ECO:0000313" key="5">
    <source>
        <dbReference type="Proteomes" id="UP000280791"/>
    </source>
</evidence>
<dbReference type="EMBL" id="RCCP01000001">
    <property type="protein sequence ID" value="RLJ91387.1"/>
    <property type="molecule type" value="Genomic_DNA"/>
</dbReference>